<evidence type="ECO:0000256" key="8">
    <source>
        <dbReference type="SAM" id="Phobius"/>
    </source>
</evidence>
<accession>A0ABM5PS86</accession>
<keyword evidence="4" id="KW-1003">Cell membrane</keyword>
<dbReference type="PANTHER" id="PTHR30472:SF1">
    <property type="entry name" value="FE(3+) DICITRATE TRANSPORT SYSTEM PERMEASE PROTEIN FECC-RELATED"/>
    <property type="match status" value="1"/>
</dbReference>
<name>A0ABM5PS86_9CORY</name>
<feature type="transmembrane region" description="Helical" evidence="8">
    <location>
        <begin position="33"/>
        <end position="54"/>
    </location>
</feature>
<gene>
    <name evidence="9" type="ORF">CCASEI_10540</name>
</gene>
<feature type="transmembrane region" description="Helical" evidence="8">
    <location>
        <begin position="142"/>
        <end position="160"/>
    </location>
</feature>
<feature type="transmembrane region" description="Helical" evidence="8">
    <location>
        <begin position="302"/>
        <end position="320"/>
    </location>
</feature>
<feature type="transmembrane region" description="Helical" evidence="8">
    <location>
        <begin position="332"/>
        <end position="349"/>
    </location>
</feature>
<keyword evidence="3" id="KW-0813">Transport</keyword>
<dbReference type="InterPro" id="IPR037294">
    <property type="entry name" value="ABC_BtuC-like"/>
</dbReference>
<dbReference type="PANTHER" id="PTHR30472">
    <property type="entry name" value="FERRIC ENTEROBACTIN TRANSPORT SYSTEM PERMEASE PROTEIN"/>
    <property type="match status" value="1"/>
</dbReference>
<organism evidence="9 10">
    <name type="scientific">Corynebacterium casei LMG S-19264</name>
    <dbReference type="NCBI Taxonomy" id="1285583"/>
    <lineage>
        <taxon>Bacteria</taxon>
        <taxon>Bacillati</taxon>
        <taxon>Actinomycetota</taxon>
        <taxon>Actinomycetes</taxon>
        <taxon>Mycobacteriales</taxon>
        <taxon>Corynebacteriaceae</taxon>
        <taxon>Corynebacterium</taxon>
    </lineage>
</organism>
<feature type="transmembrane region" description="Helical" evidence="8">
    <location>
        <begin position="220"/>
        <end position="239"/>
    </location>
</feature>
<comment type="similarity">
    <text evidence="2">Belongs to the binding-protein-dependent transport system permease family. FecCD subfamily.</text>
</comment>
<dbReference type="Gene3D" id="1.10.3470.10">
    <property type="entry name" value="ABC transporter involved in vitamin B12 uptake, BtuC"/>
    <property type="match status" value="1"/>
</dbReference>
<evidence type="ECO:0000313" key="10">
    <source>
        <dbReference type="Proteomes" id="UP000019226"/>
    </source>
</evidence>
<dbReference type="Proteomes" id="UP000019226">
    <property type="component" value="Chromosome"/>
</dbReference>
<keyword evidence="5 8" id="KW-0812">Transmembrane</keyword>
<dbReference type="CDD" id="cd06550">
    <property type="entry name" value="TM_ABC_iron-siderophores_like"/>
    <property type="match status" value="1"/>
</dbReference>
<dbReference type="InterPro" id="IPR000522">
    <property type="entry name" value="ABC_transptr_permease_BtuC"/>
</dbReference>
<evidence type="ECO:0000256" key="7">
    <source>
        <dbReference type="ARBA" id="ARBA00023136"/>
    </source>
</evidence>
<comment type="subcellular location">
    <subcellularLocation>
        <location evidence="1">Cell membrane</location>
        <topology evidence="1">Multi-pass membrane protein</topology>
    </subcellularLocation>
</comment>
<keyword evidence="7 8" id="KW-0472">Membrane</keyword>
<evidence type="ECO:0000256" key="3">
    <source>
        <dbReference type="ARBA" id="ARBA00022448"/>
    </source>
</evidence>
<feature type="transmembrane region" description="Helical" evidence="8">
    <location>
        <begin position="117"/>
        <end position="136"/>
    </location>
</feature>
<dbReference type="EMBL" id="CP004350">
    <property type="protein sequence ID" value="AHI20663.1"/>
    <property type="molecule type" value="Genomic_DNA"/>
</dbReference>
<protein>
    <submittedName>
        <fullName evidence="9">Uncharacterized protein</fullName>
    </submittedName>
</protein>
<evidence type="ECO:0000256" key="5">
    <source>
        <dbReference type="ARBA" id="ARBA00022692"/>
    </source>
</evidence>
<evidence type="ECO:0000256" key="1">
    <source>
        <dbReference type="ARBA" id="ARBA00004651"/>
    </source>
</evidence>
<feature type="transmembrane region" description="Helical" evidence="8">
    <location>
        <begin position="172"/>
        <end position="193"/>
    </location>
</feature>
<proteinExistence type="inferred from homology"/>
<feature type="transmembrane region" description="Helical" evidence="8">
    <location>
        <begin position="87"/>
        <end position="105"/>
    </location>
</feature>
<dbReference type="GeneID" id="82878218"/>
<keyword evidence="6 8" id="KW-1133">Transmembrane helix</keyword>
<feature type="transmembrane region" description="Helical" evidence="8">
    <location>
        <begin position="260"/>
        <end position="287"/>
    </location>
</feature>
<evidence type="ECO:0000256" key="2">
    <source>
        <dbReference type="ARBA" id="ARBA00007935"/>
    </source>
</evidence>
<dbReference type="SUPFAM" id="SSF81345">
    <property type="entry name" value="ABC transporter involved in vitamin B12 uptake, BtuC"/>
    <property type="match status" value="1"/>
</dbReference>
<reference evidence="10" key="1">
    <citation type="submission" date="2013-02" db="EMBL/GenBank/DDBJ databases">
        <title>The complete genome sequence of Corynebacterium casei LMG S-19264 (=DSM 44701).</title>
        <authorList>
            <person name="Ruckert C."/>
            <person name="Albersmeier A."/>
            <person name="Kalinowski J."/>
        </authorList>
    </citation>
    <scope>NUCLEOTIDE SEQUENCE [LARGE SCALE GENOMIC DNA]</scope>
    <source>
        <strain evidence="10">LMG S-19264</strain>
    </source>
</reference>
<dbReference type="RefSeq" id="WP_025387957.1">
    <property type="nucleotide sequence ID" value="NZ_CP004350.1"/>
</dbReference>
<dbReference type="Pfam" id="PF01032">
    <property type="entry name" value="FecCD"/>
    <property type="match status" value="1"/>
</dbReference>
<evidence type="ECO:0000313" key="9">
    <source>
        <dbReference type="EMBL" id="AHI20663.1"/>
    </source>
</evidence>
<sequence length="356" mass="36231">MTSIEAVETPIAPSAPGTPDVVPKRTLYRRRSLGLLLILAALVITGLLSIAVGANPLPFDSVWHGLTARDDSEASIIIWSLRVPRTVVGLLVGAAFGVAGALIQAMTRNPLADPGILGVNAGAGFAVTVGVGVFGLSSVTGYIWFAFIGAAVATVLVYLIGASGGTANPVTLVLAGVALAAVLGGVTTFLTLIDPNTFESIRNWGLGSIARTDLADTMKVLPFIVVGLIIALALSNSLNSIALGDDLAASLGTRVGRSRVFGIIAVTLLAGGGTALTGGIGFVGLMIPHVVRWFVGPDQRWIIAYSALSAPVLVLAADVLGRIIARPGEIEVGVVTAIVGAPVLIALVRRSKASGL</sequence>
<evidence type="ECO:0000256" key="6">
    <source>
        <dbReference type="ARBA" id="ARBA00022989"/>
    </source>
</evidence>
<keyword evidence="10" id="KW-1185">Reference proteome</keyword>
<evidence type="ECO:0000256" key="4">
    <source>
        <dbReference type="ARBA" id="ARBA00022475"/>
    </source>
</evidence>